<comment type="caution">
    <text evidence="1">The sequence shown here is derived from an EMBL/GenBank/DDBJ whole genome shotgun (WGS) entry which is preliminary data.</text>
</comment>
<dbReference type="EMBL" id="LAZR01015289">
    <property type="protein sequence ID" value="KKM13828.1"/>
    <property type="molecule type" value="Genomic_DNA"/>
</dbReference>
<dbReference type="AlphaFoldDB" id="A0A0F9JVB0"/>
<organism evidence="1">
    <name type="scientific">marine sediment metagenome</name>
    <dbReference type="NCBI Taxonomy" id="412755"/>
    <lineage>
        <taxon>unclassified sequences</taxon>
        <taxon>metagenomes</taxon>
        <taxon>ecological metagenomes</taxon>
    </lineage>
</organism>
<protein>
    <submittedName>
        <fullName evidence="1">Uncharacterized protein</fullName>
    </submittedName>
</protein>
<name>A0A0F9JVB0_9ZZZZ</name>
<reference evidence="1" key="1">
    <citation type="journal article" date="2015" name="Nature">
        <title>Complex archaea that bridge the gap between prokaryotes and eukaryotes.</title>
        <authorList>
            <person name="Spang A."/>
            <person name="Saw J.H."/>
            <person name="Jorgensen S.L."/>
            <person name="Zaremba-Niedzwiedzka K."/>
            <person name="Martijn J."/>
            <person name="Lind A.E."/>
            <person name="van Eijk R."/>
            <person name="Schleper C."/>
            <person name="Guy L."/>
            <person name="Ettema T.J."/>
        </authorList>
    </citation>
    <scope>NUCLEOTIDE SEQUENCE</scope>
</reference>
<accession>A0A0F9JVB0</accession>
<proteinExistence type="predicted"/>
<gene>
    <name evidence="1" type="ORF">LCGC14_1712220</name>
</gene>
<sequence length="80" mass="8874">MIRVIDIDAGTKSVGRNEDGELVIHREDRIYVISDLAERIIGHSHITKFIDSLTDDDCSKILAAGDVRSMLLKITQGIPL</sequence>
<evidence type="ECO:0000313" key="1">
    <source>
        <dbReference type="EMBL" id="KKM13828.1"/>
    </source>
</evidence>